<dbReference type="PANTHER" id="PTHR11003">
    <property type="entry name" value="POTASSIUM CHANNEL, SUBFAMILY K"/>
    <property type="match status" value="1"/>
</dbReference>
<dbReference type="GO" id="GO:0022841">
    <property type="term" value="F:potassium ion leak channel activity"/>
    <property type="evidence" value="ECO:0007669"/>
    <property type="project" value="TreeGrafter"/>
</dbReference>
<evidence type="ECO:0000256" key="2">
    <source>
        <dbReference type="ARBA" id="ARBA00022692"/>
    </source>
</evidence>
<evidence type="ECO:0000256" key="4">
    <source>
        <dbReference type="ARBA" id="ARBA00023136"/>
    </source>
</evidence>
<dbReference type="EMBL" id="CAJVCH010234543">
    <property type="protein sequence ID" value="CAG7732610.1"/>
    <property type="molecule type" value="Genomic_DNA"/>
</dbReference>
<evidence type="ECO:0000313" key="7">
    <source>
        <dbReference type="Proteomes" id="UP000708208"/>
    </source>
</evidence>
<feature type="transmembrane region" description="Helical" evidence="5">
    <location>
        <begin position="131"/>
        <end position="151"/>
    </location>
</feature>
<name>A0A8J2KUK5_9HEXA</name>
<feature type="transmembrane region" description="Helical" evidence="5">
    <location>
        <begin position="29"/>
        <end position="50"/>
    </location>
</feature>
<comment type="subcellular location">
    <subcellularLocation>
        <location evidence="1">Membrane</location>
        <topology evidence="1">Multi-pass membrane protein</topology>
    </subcellularLocation>
</comment>
<keyword evidence="4 5" id="KW-0472">Membrane</keyword>
<sequence>MDLDLGDEDEEATRCSSCMSACRQLTTFFLSHVGLISLVVGYCIIGAFTFEALEYRHELEMKENMTKTREALTHALWKMTVETDVIREETWVTNATARLLSFEREIINAMKKGGWDGNEKNNTLQWTFSGALFYSIVVITTIGTSYIFCTFW</sequence>
<proteinExistence type="predicted"/>
<evidence type="ECO:0000256" key="1">
    <source>
        <dbReference type="ARBA" id="ARBA00004141"/>
    </source>
</evidence>
<dbReference type="OrthoDB" id="297496at2759"/>
<comment type="caution">
    <text evidence="6">The sequence shown here is derived from an EMBL/GenBank/DDBJ whole genome shotgun (WGS) entry which is preliminary data.</text>
</comment>
<organism evidence="6 7">
    <name type="scientific">Allacma fusca</name>
    <dbReference type="NCBI Taxonomy" id="39272"/>
    <lineage>
        <taxon>Eukaryota</taxon>
        <taxon>Metazoa</taxon>
        <taxon>Ecdysozoa</taxon>
        <taxon>Arthropoda</taxon>
        <taxon>Hexapoda</taxon>
        <taxon>Collembola</taxon>
        <taxon>Symphypleona</taxon>
        <taxon>Sminthuridae</taxon>
        <taxon>Allacma</taxon>
    </lineage>
</organism>
<keyword evidence="2 5" id="KW-0812">Transmembrane</keyword>
<evidence type="ECO:0000256" key="5">
    <source>
        <dbReference type="SAM" id="Phobius"/>
    </source>
</evidence>
<dbReference type="InterPro" id="IPR003280">
    <property type="entry name" value="2pore_dom_K_chnl"/>
</dbReference>
<reference evidence="6" key="1">
    <citation type="submission" date="2021-06" db="EMBL/GenBank/DDBJ databases">
        <authorList>
            <person name="Hodson N. C."/>
            <person name="Mongue J. A."/>
            <person name="Jaron S. K."/>
        </authorList>
    </citation>
    <scope>NUCLEOTIDE SEQUENCE</scope>
</reference>
<dbReference type="PANTHER" id="PTHR11003:SF334">
    <property type="entry name" value="FI03418P"/>
    <property type="match status" value="1"/>
</dbReference>
<gene>
    <name evidence="6" type="ORF">AFUS01_LOCUS21114</name>
</gene>
<dbReference type="Proteomes" id="UP000708208">
    <property type="component" value="Unassembled WGS sequence"/>
</dbReference>
<dbReference type="GO" id="GO:0030322">
    <property type="term" value="P:stabilization of membrane potential"/>
    <property type="evidence" value="ECO:0007669"/>
    <property type="project" value="TreeGrafter"/>
</dbReference>
<dbReference type="AlphaFoldDB" id="A0A8J2KUK5"/>
<dbReference type="GO" id="GO:0015271">
    <property type="term" value="F:outward rectifier potassium channel activity"/>
    <property type="evidence" value="ECO:0007669"/>
    <property type="project" value="TreeGrafter"/>
</dbReference>
<evidence type="ECO:0000256" key="3">
    <source>
        <dbReference type="ARBA" id="ARBA00022989"/>
    </source>
</evidence>
<accession>A0A8J2KUK5</accession>
<keyword evidence="7" id="KW-1185">Reference proteome</keyword>
<protein>
    <submittedName>
        <fullName evidence="6">Uncharacterized protein</fullName>
    </submittedName>
</protein>
<dbReference type="GO" id="GO:0005886">
    <property type="term" value="C:plasma membrane"/>
    <property type="evidence" value="ECO:0007669"/>
    <property type="project" value="TreeGrafter"/>
</dbReference>
<keyword evidence="3 5" id="KW-1133">Transmembrane helix</keyword>
<evidence type="ECO:0000313" key="6">
    <source>
        <dbReference type="EMBL" id="CAG7732610.1"/>
    </source>
</evidence>